<accession>R5V740</accession>
<reference evidence="1" key="1">
    <citation type="submission" date="2012-11" db="EMBL/GenBank/DDBJ databases">
        <title>Dependencies among metagenomic species, viruses, plasmids and units of genetic variation.</title>
        <authorList>
            <person name="Nielsen H.B."/>
            <person name="Almeida M."/>
            <person name="Juncker A.S."/>
            <person name="Rasmussen S."/>
            <person name="Li J."/>
            <person name="Sunagawa S."/>
            <person name="Plichta D."/>
            <person name="Gautier L."/>
            <person name="Le Chatelier E."/>
            <person name="Peletier E."/>
            <person name="Bonde I."/>
            <person name="Nielsen T."/>
            <person name="Manichanh C."/>
            <person name="Arumugam M."/>
            <person name="Batto J."/>
            <person name="Santos M.B.Q.D."/>
            <person name="Blom N."/>
            <person name="Borruel N."/>
            <person name="Burgdorf K.S."/>
            <person name="Boumezbeur F."/>
            <person name="Casellas F."/>
            <person name="Dore J."/>
            <person name="Guarner F."/>
            <person name="Hansen T."/>
            <person name="Hildebrand F."/>
            <person name="Kaas R.S."/>
            <person name="Kennedy S."/>
            <person name="Kristiansen K."/>
            <person name="Kultima J.R."/>
            <person name="Leonard P."/>
            <person name="Levenez F."/>
            <person name="Lund O."/>
            <person name="Moumen B."/>
            <person name="Le Paslier D."/>
            <person name="Pons N."/>
            <person name="Pedersen O."/>
            <person name="Prifti E."/>
            <person name="Qin J."/>
            <person name="Raes J."/>
            <person name="Tap J."/>
            <person name="Tims S."/>
            <person name="Ussery D.W."/>
            <person name="Yamada T."/>
            <person name="MetaHit consortium"/>
            <person name="Renault P."/>
            <person name="Sicheritz-Ponten T."/>
            <person name="Bork P."/>
            <person name="Wang J."/>
            <person name="Brunak S."/>
            <person name="Ehrlich S.D."/>
        </authorList>
    </citation>
    <scope>NUCLEOTIDE SEQUENCE [LARGE SCALE GENOMIC DNA]</scope>
</reference>
<evidence type="ECO:0000313" key="1">
    <source>
        <dbReference type="EMBL" id="CCZ86195.1"/>
    </source>
</evidence>
<protein>
    <submittedName>
        <fullName evidence="1">Uncharacterized protein</fullName>
    </submittedName>
</protein>
<name>R5V740_9BACT</name>
<dbReference type="AlphaFoldDB" id="R5V740"/>
<gene>
    <name evidence="1" type="ORF">BN536_01121</name>
</gene>
<dbReference type="EMBL" id="CBAT010000021">
    <property type="protein sequence ID" value="CCZ86195.1"/>
    <property type="molecule type" value="Genomic_DNA"/>
</dbReference>
<comment type="caution">
    <text evidence="1">The sequence shown here is derived from an EMBL/GenBank/DDBJ whole genome shotgun (WGS) entry which is preliminary data.</text>
</comment>
<dbReference type="Proteomes" id="UP000018372">
    <property type="component" value="Unassembled WGS sequence"/>
</dbReference>
<organism evidence="1 2">
    <name type="scientific">Phocaeicola plebeius CAG:211</name>
    <dbReference type="NCBI Taxonomy" id="1263052"/>
    <lineage>
        <taxon>Bacteria</taxon>
        <taxon>Pseudomonadati</taxon>
        <taxon>Bacteroidota</taxon>
        <taxon>Bacteroidia</taxon>
        <taxon>Bacteroidales</taxon>
        <taxon>Bacteroidaceae</taxon>
        <taxon>Phocaeicola</taxon>
    </lineage>
</organism>
<evidence type="ECO:0000313" key="2">
    <source>
        <dbReference type="Proteomes" id="UP000018372"/>
    </source>
</evidence>
<proteinExistence type="predicted"/>
<sequence length="30" mass="3647">MKKVKNIFHKIANADPMIWGYVMLNDERRK</sequence>